<protein>
    <recommendedName>
        <fullName evidence="3">STAS domain-containing protein</fullName>
    </recommendedName>
</protein>
<keyword evidence="2" id="KW-1185">Reference proteome</keyword>
<sequence length="145" mass="16451">MIKLTFKIIRELNLIVEYYQGDITVHDIIRNKKATIQHPDFNKDANVVLDLRDANVMFEKDDMQTLVTFFKSNSEFQGDKKAVYLTSKPQEVVNTMLFSLKVGEFSIKPQTVSTIEAAVAFMHIDGLDAIRLDAILGELKGISQL</sequence>
<accession>A0ABS1HNV8</accession>
<comment type="caution">
    <text evidence="1">The sequence shown here is derived from an EMBL/GenBank/DDBJ whole genome shotgun (WGS) entry which is preliminary data.</text>
</comment>
<reference evidence="1 2" key="1">
    <citation type="submission" date="2021-01" db="EMBL/GenBank/DDBJ databases">
        <title>Carboxyliciviraga sp.nov., isolated from coastal sediments.</title>
        <authorList>
            <person name="Lu D."/>
            <person name="Zhang T."/>
        </authorList>
    </citation>
    <scope>NUCLEOTIDE SEQUENCE [LARGE SCALE GENOMIC DNA]</scope>
    <source>
        <strain evidence="1 2">N1Y132</strain>
    </source>
</reference>
<organism evidence="1 2">
    <name type="scientific">Carboxylicivirga marina</name>
    <dbReference type="NCBI Taxonomy" id="2800988"/>
    <lineage>
        <taxon>Bacteria</taxon>
        <taxon>Pseudomonadati</taxon>
        <taxon>Bacteroidota</taxon>
        <taxon>Bacteroidia</taxon>
        <taxon>Marinilabiliales</taxon>
        <taxon>Marinilabiliaceae</taxon>
        <taxon>Carboxylicivirga</taxon>
    </lineage>
</organism>
<evidence type="ECO:0000313" key="1">
    <source>
        <dbReference type="EMBL" id="MBK3519331.1"/>
    </source>
</evidence>
<dbReference type="EMBL" id="JAENRR010000062">
    <property type="protein sequence ID" value="MBK3519331.1"/>
    <property type="molecule type" value="Genomic_DNA"/>
</dbReference>
<gene>
    <name evidence="1" type="ORF">JIV24_18435</name>
</gene>
<proteinExistence type="predicted"/>
<evidence type="ECO:0000313" key="2">
    <source>
        <dbReference type="Proteomes" id="UP000605676"/>
    </source>
</evidence>
<dbReference type="Proteomes" id="UP000605676">
    <property type="component" value="Unassembled WGS sequence"/>
</dbReference>
<dbReference type="RefSeq" id="WP_200466550.1">
    <property type="nucleotide sequence ID" value="NZ_JAENRR010000062.1"/>
</dbReference>
<name>A0ABS1HNV8_9BACT</name>
<evidence type="ECO:0008006" key="3">
    <source>
        <dbReference type="Google" id="ProtNLM"/>
    </source>
</evidence>